<dbReference type="InterPro" id="IPR055170">
    <property type="entry name" value="GFO_IDH_MocA-like_dom"/>
</dbReference>
<evidence type="ECO:0000313" key="4">
    <source>
        <dbReference type="Proteomes" id="UP000199495"/>
    </source>
</evidence>
<dbReference type="SUPFAM" id="SSF55347">
    <property type="entry name" value="Glyceraldehyde-3-phosphate dehydrogenase-like, C-terminal domain"/>
    <property type="match status" value="1"/>
</dbReference>
<dbReference type="PANTHER" id="PTHR43249">
    <property type="entry name" value="UDP-N-ACETYL-2-AMINO-2-DEOXY-D-GLUCURONATE OXIDASE"/>
    <property type="match status" value="1"/>
</dbReference>
<sequence>MLGVAIVGVGMVAGIHARALQDLGDIAQVRAVYDRDQERLEAFCKKWDLPGATSLEEILAKPDIDVVIVLTPPNARRDIVAAAAAAQKHILLEKPLATDSAAGRELVDLAESAGVTLGVIFQHRYREASQWLKTLVESGKLGALGIAQVNVPWWRPQSYYDEPGRGTYARDGGGVLINQAIHTLDLLQVYTGPIAEVMAMMGTSALHQMEAEDFVGAGIRFESGALGSIVATTAAYPGGAETIELGFENAAVHLGSGTATVSYHDGTVDSFGEPAATGGGADPMAFPHDWHASAQRDFLEAVRDGRQPGATGAEALNVHRLIDALVLSSRERRAVTLKEVADNG</sequence>
<dbReference type="InterPro" id="IPR052515">
    <property type="entry name" value="Gfo/Idh/MocA_Oxidoreductase"/>
</dbReference>
<evidence type="ECO:0000313" key="3">
    <source>
        <dbReference type="EMBL" id="SDG26931.1"/>
    </source>
</evidence>
<evidence type="ECO:0000259" key="1">
    <source>
        <dbReference type="Pfam" id="PF01408"/>
    </source>
</evidence>
<dbReference type="Pfam" id="PF22725">
    <property type="entry name" value="GFO_IDH_MocA_C3"/>
    <property type="match status" value="1"/>
</dbReference>
<dbReference type="AlphaFoldDB" id="A0A1G7SVD6"/>
<gene>
    <name evidence="3" type="ORF">SAMN04487974_101748</name>
</gene>
<dbReference type="InterPro" id="IPR000683">
    <property type="entry name" value="Gfo/Idh/MocA-like_OxRdtase_N"/>
</dbReference>
<evidence type="ECO:0000259" key="2">
    <source>
        <dbReference type="Pfam" id="PF22725"/>
    </source>
</evidence>
<dbReference type="PANTHER" id="PTHR43249:SF1">
    <property type="entry name" value="D-GLUCOSIDE 3-DEHYDROGENASE"/>
    <property type="match status" value="1"/>
</dbReference>
<reference evidence="3 4" key="1">
    <citation type="submission" date="2016-10" db="EMBL/GenBank/DDBJ databases">
        <authorList>
            <person name="de Groot N.N."/>
        </authorList>
    </citation>
    <scope>NUCLEOTIDE SEQUENCE [LARGE SCALE GENOMIC DNA]</scope>
    <source>
        <strain evidence="3 4">CGMCC 1.10267</strain>
    </source>
</reference>
<dbReference type="EMBL" id="FNCS01000001">
    <property type="protein sequence ID" value="SDG26931.1"/>
    <property type="molecule type" value="Genomic_DNA"/>
</dbReference>
<dbReference type="Gene3D" id="3.40.50.720">
    <property type="entry name" value="NAD(P)-binding Rossmann-like Domain"/>
    <property type="match status" value="1"/>
</dbReference>
<dbReference type="Gene3D" id="3.30.360.10">
    <property type="entry name" value="Dihydrodipicolinate Reductase, domain 2"/>
    <property type="match status" value="1"/>
</dbReference>
<keyword evidence="4" id="KW-1185">Reference proteome</keyword>
<dbReference type="RefSeq" id="WP_090591658.1">
    <property type="nucleotide sequence ID" value="NZ_FNCS01000001.1"/>
</dbReference>
<accession>A0A1G7SVD6</accession>
<protein>
    <submittedName>
        <fullName evidence="3">Predicted dehydrogenase</fullName>
    </submittedName>
</protein>
<dbReference type="Pfam" id="PF01408">
    <property type="entry name" value="GFO_IDH_MocA"/>
    <property type="match status" value="1"/>
</dbReference>
<dbReference type="STRING" id="440168.SAMN04487974_101748"/>
<dbReference type="OrthoDB" id="9781031at2"/>
<proteinExistence type="predicted"/>
<dbReference type="SUPFAM" id="SSF51735">
    <property type="entry name" value="NAD(P)-binding Rossmann-fold domains"/>
    <property type="match status" value="1"/>
</dbReference>
<dbReference type="InterPro" id="IPR036291">
    <property type="entry name" value="NAD(P)-bd_dom_sf"/>
</dbReference>
<organism evidence="3 4">
    <name type="scientific">Pelagibacterium luteolum</name>
    <dbReference type="NCBI Taxonomy" id="440168"/>
    <lineage>
        <taxon>Bacteria</taxon>
        <taxon>Pseudomonadati</taxon>
        <taxon>Pseudomonadota</taxon>
        <taxon>Alphaproteobacteria</taxon>
        <taxon>Hyphomicrobiales</taxon>
        <taxon>Devosiaceae</taxon>
        <taxon>Pelagibacterium</taxon>
    </lineage>
</organism>
<dbReference type="Proteomes" id="UP000199495">
    <property type="component" value="Unassembled WGS sequence"/>
</dbReference>
<dbReference type="GO" id="GO:0000166">
    <property type="term" value="F:nucleotide binding"/>
    <property type="evidence" value="ECO:0007669"/>
    <property type="project" value="InterPro"/>
</dbReference>
<feature type="domain" description="Gfo/Idh/MocA-like oxidoreductase N-terminal" evidence="1">
    <location>
        <begin position="3"/>
        <end position="120"/>
    </location>
</feature>
<name>A0A1G7SVD6_9HYPH</name>
<feature type="domain" description="GFO/IDH/MocA-like oxidoreductase" evidence="2">
    <location>
        <begin position="131"/>
        <end position="246"/>
    </location>
</feature>